<dbReference type="EMBL" id="CM056744">
    <property type="protein sequence ID" value="KAJ8667880.1"/>
    <property type="molecule type" value="Genomic_DNA"/>
</dbReference>
<comment type="caution">
    <text evidence="1">The sequence shown here is derived from an EMBL/GenBank/DDBJ whole genome shotgun (WGS) entry which is preliminary data.</text>
</comment>
<proteinExistence type="predicted"/>
<sequence length="266" mass="29665">MDSVGHLGNSPTTLPRHTATSTPRNDSRAAPSPDILQGSVLASGILLDNDDESNQLTDENTVILLPDGAPNLIHADLELEKDNADSAEGTMMNDEPLREETSANNVLENVEPGENENPNENGVDNFAELKQIKRNQAKLDILLTNQQSILDWIQAQNNIQAQAAPLAPDVIVQPVVEDMIPQLPFEDMAQFSAFEQLLNTHREQEQAKQQLKQKVLSLGFVEKDPRQTIRNILPCTFTNEVAKEALWLEEEENRTRMQPTTFLPFL</sequence>
<accession>A0ACC2N9R6</accession>
<dbReference type="Proteomes" id="UP001239111">
    <property type="component" value="Chromosome 4"/>
</dbReference>
<protein>
    <submittedName>
        <fullName evidence="1">Uncharacterized protein</fullName>
    </submittedName>
</protein>
<evidence type="ECO:0000313" key="1">
    <source>
        <dbReference type="EMBL" id="KAJ8667880.1"/>
    </source>
</evidence>
<evidence type="ECO:0000313" key="2">
    <source>
        <dbReference type="Proteomes" id="UP001239111"/>
    </source>
</evidence>
<gene>
    <name evidence="1" type="ORF">QAD02_009543</name>
</gene>
<organism evidence="1 2">
    <name type="scientific">Eretmocerus hayati</name>
    <dbReference type="NCBI Taxonomy" id="131215"/>
    <lineage>
        <taxon>Eukaryota</taxon>
        <taxon>Metazoa</taxon>
        <taxon>Ecdysozoa</taxon>
        <taxon>Arthropoda</taxon>
        <taxon>Hexapoda</taxon>
        <taxon>Insecta</taxon>
        <taxon>Pterygota</taxon>
        <taxon>Neoptera</taxon>
        <taxon>Endopterygota</taxon>
        <taxon>Hymenoptera</taxon>
        <taxon>Apocrita</taxon>
        <taxon>Proctotrupomorpha</taxon>
        <taxon>Chalcidoidea</taxon>
        <taxon>Aphelinidae</taxon>
        <taxon>Aphelininae</taxon>
        <taxon>Eretmocerus</taxon>
    </lineage>
</organism>
<name>A0ACC2N9R6_9HYME</name>
<keyword evidence="2" id="KW-1185">Reference proteome</keyword>
<reference evidence="1" key="1">
    <citation type="submission" date="2023-04" db="EMBL/GenBank/DDBJ databases">
        <title>A chromosome-level genome assembly of the parasitoid wasp Eretmocerus hayati.</title>
        <authorList>
            <person name="Zhong Y."/>
            <person name="Liu S."/>
            <person name="Liu Y."/>
        </authorList>
    </citation>
    <scope>NUCLEOTIDE SEQUENCE</scope>
    <source>
        <strain evidence="1">ZJU_SS_LIU_2023</strain>
    </source>
</reference>